<evidence type="ECO:0000256" key="1">
    <source>
        <dbReference type="ARBA" id="ARBA00008779"/>
    </source>
</evidence>
<evidence type="ECO:0000256" key="5">
    <source>
        <dbReference type="SAM" id="SignalP"/>
    </source>
</evidence>
<dbReference type="PANTHER" id="PTHR42693">
    <property type="entry name" value="ARYLSULFATASE FAMILY MEMBER"/>
    <property type="match status" value="1"/>
</dbReference>
<dbReference type="GO" id="GO:0046872">
    <property type="term" value="F:metal ion binding"/>
    <property type="evidence" value="ECO:0007669"/>
    <property type="project" value="UniProtKB-KW"/>
</dbReference>
<dbReference type="InterPro" id="IPR050738">
    <property type="entry name" value="Sulfatase"/>
</dbReference>
<keyword evidence="4" id="KW-0106">Calcium</keyword>
<dbReference type="GO" id="GO:0016787">
    <property type="term" value="F:hydrolase activity"/>
    <property type="evidence" value="ECO:0007669"/>
    <property type="project" value="UniProtKB-KW"/>
</dbReference>
<dbReference type="EMBL" id="AP012279">
    <property type="protein sequence ID" value="BAL75172.1"/>
    <property type="molecule type" value="Genomic_DNA"/>
</dbReference>
<proteinExistence type="inferred from homology"/>
<dbReference type="PROSITE" id="PS00523">
    <property type="entry name" value="SULFATASE_1"/>
    <property type="match status" value="1"/>
</dbReference>
<dbReference type="PANTHER" id="PTHR42693:SF43">
    <property type="entry name" value="BLL2667 PROTEIN"/>
    <property type="match status" value="1"/>
</dbReference>
<evidence type="ECO:0000313" key="8">
    <source>
        <dbReference type="Proteomes" id="UP000007886"/>
    </source>
</evidence>
<name>A0AAI8QAD7_9BRAD</name>
<feature type="domain" description="Sulfatase N-terminal" evidence="6">
    <location>
        <begin position="79"/>
        <end position="495"/>
    </location>
</feature>
<dbReference type="Pfam" id="PF00884">
    <property type="entry name" value="Sulfatase"/>
    <property type="match status" value="1"/>
</dbReference>
<dbReference type="Gene3D" id="3.40.720.10">
    <property type="entry name" value="Alkaline Phosphatase, subunit A"/>
    <property type="match status" value="1"/>
</dbReference>
<feature type="chain" id="PRO_5042550558" evidence="5">
    <location>
        <begin position="23"/>
        <end position="828"/>
    </location>
</feature>
<sequence>MISRAIVSLLFLTSAIAGPAFAQQAQPTTPPLGSPAATITIPGDQLPPAPPKFGGTITEDAKTSKPWWPPTVVPPKGAPNVLLIMTDDSGFGVPSTFGGVIPTPTLDRVAKNGLRYTQFHSTALCSPTRAALITGRNHHSVGFGQISEFATGYPGYNSIIGPEHASIGRILSDNGYATSWFGKNHNTPSFQYSAAGPFDQWPSGMGFQYFYGFMGGESDQWTPYLFRDHTPVYPWVGRKDYNLVTDMADDAIRYMKELDASAPEKPFLVYYVPGATHDPHQPTKEWIDKISKMHLFDQGWEKLRDQIFANQKRLGVIPANTQLTPWPDDLPKWDSLSDVKKKIVTREADVFAAYTAYVDNEIGRVIQAVEDMGKLDNTLIIYINGDNGTSAEGSMMGTPNWLTVANGVLDLPEVEYLRYYESWGSDQTYPHMAVPWAWAFDTPFKWVKQVASHFGGTRQGMAISWPGHINDVGGIRPQFHHVIDIVPTILDAAGIKAPDMVDGIRQKPIEGVSMAYTFDKANANAPSKRTTQYFEMFANRGIYHEGWYAATTPPEPPWLVGTKALPPIEQYKWELYNIAEDFSQANDVAAKNPEKLEELQAAFVAEAKKYQVFPLDNSVLPRLLTPRPSGTAGRTEFTYVGENADIPIANAPSLLNRNYTITAEITVPRGGAEGMIATMGGRFGGYGLYLLKGKPVFVYNLLNLKRYRWEGGVGAEDWLGQSLSPGKHKIAFDFKYDGPGLGKGGTGVLSVDGRVLSQQKMEHTIPFMMAIDESMDVGLDTRTAVDDSYTLPFRFTGTIDKLTYNIKPEQLAEEDRKAVQKAATKAND</sequence>
<dbReference type="AlphaFoldDB" id="A0AAI8QAD7"/>
<dbReference type="Gene3D" id="3.30.1120.10">
    <property type="match status" value="1"/>
</dbReference>
<evidence type="ECO:0000313" key="7">
    <source>
        <dbReference type="EMBL" id="BAL75172.1"/>
    </source>
</evidence>
<evidence type="ECO:0000256" key="4">
    <source>
        <dbReference type="ARBA" id="ARBA00022837"/>
    </source>
</evidence>
<reference evidence="7 8" key="1">
    <citation type="journal article" date="2012" name="Microbes Environ.">
        <title>Complete genome sequence of Bradyrhizobium sp. S23321: insights into symbiosis evolution in soil oligotrophs.</title>
        <authorList>
            <person name="Okubo T."/>
            <person name="Tsukui T."/>
            <person name="Maita H."/>
            <person name="Okamoto S."/>
            <person name="Oshima K."/>
            <person name="Fujisawa T."/>
            <person name="Saito A."/>
            <person name="Futamata H."/>
            <person name="Hattori R."/>
            <person name="Shimomura Y."/>
            <person name="Haruta S."/>
            <person name="Morimoto S."/>
            <person name="Wang Y."/>
            <person name="Sakai Y."/>
            <person name="Hattori M."/>
            <person name="Aizawa S."/>
            <person name="Nagashima K.V.P."/>
            <person name="Masuda S."/>
            <person name="Hattori T."/>
            <person name="Yamashita A."/>
            <person name="Bao Z."/>
            <person name="Hayatsu M."/>
            <person name="Kajiya-Kanegae H."/>
            <person name="Yoshinaga I."/>
            <person name="Sakamoto K."/>
            <person name="Toyota K."/>
            <person name="Nakao M."/>
            <person name="Kohara M."/>
            <person name="Anda M."/>
            <person name="Niwa R."/>
            <person name="Jung-Hwan P."/>
            <person name="Sameshima-Saito R."/>
            <person name="Tokuda S."/>
            <person name="Yamamoto S."/>
            <person name="Yamamoto S."/>
            <person name="Yokoyama T."/>
            <person name="Akutsu T."/>
            <person name="Nakamura Y."/>
            <person name="Nakahira-Yanaka Y."/>
            <person name="Takada Hoshino Y."/>
            <person name="Hirakawa H."/>
            <person name="Mitsui H."/>
            <person name="Terasawa K."/>
            <person name="Itakura M."/>
            <person name="Sato S."/>
            <person name="Ikeda-Ohtsubo W."/>
            <person name="Sakakura N."/>
            <person name="Kaminuma E."/>
            <person name="Minamisawa K."/>
        </authorList>
    </citation>
    <scope>NUCLEOTIDE SEQUENCE [LARGE SCALE GENOMIC DNA]</scope>
    <source>
        <strain evidence="7 8">S23321</strain>
    </source>
</reference>
<dbReference type="InterPro" id="IPR024607">
    <property type="entry name" value="Sulfatase_CS"/>
</dbReference>
<keyword evidence="3" id="KW-0378">Hydrolase</keyword>
<evidence type="ECO:0000256" key="2">
    <source>
        <dbReference type="ARBA" id="ARBA00022723"/>
    </source>
</evidence>
<organism evidence="7 8">
    <name type="scientific">Bradyrhizobium cosmicum</name>
    <dbReference type="NCBI Taxonomy" id="1404864"/>
    <lineage>
        <taxon>Bacteria</taxon>
        <taxon>Pseudomonadati</taxon>
        <taxon>Pseudomonadota</taxon>
        <taxon>Alphaproteobacteria</taxon>
        <taxon>Hyphomicrobiales</taxon>
        <taxon>Nitrobacteraceae</taxon>
        <taxon>Bradyrhizobium</taxon>
    </lineage>
</organism>
<dbReference type="InterPro" id="IPR000917">
    <property type="entry name" value="Sulfatase_N"/>
</dbReference>
<dbReference type="SUPFAM" id="SSF53649">
    <property type="entry name" value="Alkaline phosphatase-like"/>
    <property type="match status" value="1"/>
</dbReference>
<dbReference type="Proteomes" id="UP000007886">
    <property type="component" value="Chromosome"/>
</dbReference>
<gene>
    <name evidence="7" type="ORF">S23_19590</name>
</gene>
<feature type="signal peptide" evidence="5">
    <location>
        <begin position="1"/>
        <end position="22"/>
    </location>
</feature>
<dbReference type="KEGG" id="brs:S23_19590"/>
<keyword evidence="2" id="KW-0479">Metal-binding</keyword>
<dbReference type="RefSeq" id="WP_015684503.1">
    <property type="nucleotide sequence ID" value="NC_017082.1"/>
</dbReference>
<dbReference type="InterPro" id="IPR017850">
    <property type="entry name" value="Alkaline_phosphatase_core_sf"/>
</dbReference>
<comment type="similarity">
    <text evidence="1">Belongs to the sulfatase family.</text>
</comment>
<keyword evidence="5" id="KW-0732">Signal</keyword>
<accession>A0AAI8QAD7</accession>
<dbReference type="CDD" id="cd16025">
    <property type="entry name" value="PAS_like"/>
    <property type="match status" value="1"/>
</dbReference>
<evidence type="ECO:0000256" key="3">
    <source>
        <dbReference type="ARBA" id="ARBA00022801"/>
    </source>
</evidence>
<protein>
    <submittedName>
        <fullName evidence="7">Arylsulfatase</fullName>
    </submittedName>
</protein>
<evidence type="ECO:0000259" key="6">
    <source>
        <dbReference type="Pfam" id="PF00884"/>
    </source>
</evidence>
<keyword evidence="8" id="KW-1185">Reference proteome</keyword>